<evidence type="ECO:0000313" key="13">
    <source>
        <dbReference type="Proteomes" id="UP000318017"/>
    </source>
</evidence>
<dbReference type="GO" id="GO:0005829">
    <property type="term" value="C:cytosol"/>
    <property type="evidence" value="ECO:0007669"/>
    <property type="project" value="TreeGrafter"/>
</dbReference>
<dbReference type="CDD" id="cd18787">
    <property type="entry name" value="SF2_C_DEAD"/>
    <property type="match status" value="1"/>
</dbReference>
<evidence type="ECO:0000313" key="12">
    <source>
        <dbReference type="EMBL" id="QDV24734.1"/>
    </source>
</evidence>
<comment type="similarity">
    <text evidence="5 7">Belongs to the DEAD box helicase family.</text>
</comment>
<protein>
    <submittedName>
        <fullName evidence="12">DEAD-box ATP-dependent RNA helicase CshA</fullName>
        <ecNumber evidence="12">3.6.4.13</ecNumber>
    </submittedName>
</protein>
<sequence>MQSESKSNQAEPRAPSEASSFKELDLSPVMMRALERLGYETPSPIQASVIPPALDGHDILGQARTGTGKTAAFSIPILEMLDPLSECRNPQALILVPTRELAEQVFQEIERLAQGCKTAITVLAGGKHMRRQMAQLEEGTQIVVGTPGRVYDHIQRRTFKTQDLWCVVLDEADRMLDIGFRPAIEQILRACPKDRQTMLLSATLADDIQRLTKRYLVEPVHINCSSKQVSVESIEQRYLSIKQKDKFPLLVKLLCREEPEQAIIFCRTKRGTDRLHLSLQKELAKYPNLAGVRVDCIHGDMNQRDRDRVFSDLRNGKVRILVATDVVGRGIDVSTVSHIINYDIPLDCDDYVHRVGRTGRMGREGIAFTFVTADEGSQLTSIELNINLLLMRDELSEGGATIPTAYDTMRAEEALAKETSANEPEQPRKKRLFPMKRKANPRLAKVGAKR</sequence>
<evidence type="ECO:0000256" key="1">
    <source>
        <dbReference type="ARBA" id="ARBA00022741"/>
    </source>
</evidence>
<evidence type="ECO:0000256" key="3">
    <source>
        <dbReference type="ARBA" id="ARBA00022806"/>
    </source>
</evidence>
<organism evidence="12 13">
    <name type="scientific">Aureliella helgolandensis</name>
    <dbReference type="NCBI Taxonomy" id="2527968"/>
    <lineage>
        <taxon>Bacteria</taxon>
        <taxon>Pseudomonadati</taxon>
        <taxon>Planctomycetota</taxon>
        <taxon>Planctomycetia</taxon>
        <taxon>Pirellulales</taxon>
        <taxon>Pirellulaceae</taxon>
        <taxon>Aureliella</taxon>
    </lineage>
</organism>
<evidence type="ECO:0000259" key="9">
    <source>
        <dbReference type="PROSITE" id="PS51192"/>
    </source>
</evidence>
<dbReference type="CDD" id="cd00268">
    <property type="entry name" value="DEADc"/>
    <property type="match status" value="1"/>
</dbReference>
<dbReference type="InterPro" id="IPR027417">
    <property type="entry name" value="P-loop_NTPase"/>
</dbReference>
<evidence type="ECO:0000256" key="2">
    <source>
        <dbReference type="ARBA" id="ARBA00022801"/>
    </source>
</evidence>
<feature type="compositionally biased region" description="Polar residues" evidence="8">
    <location>
        <begin position="1"/>
        <end position="10"/>
    </location>
</feature>
<feature type="domain" description="Helicase C-terminal" evidence="10">
    <location>
        <begin position="233"/>
        <end position="410"/>
    </location>
</feature>
<dbReference type="SUPFAM" id="SSF52540">
    <property type="entry name" value="P-loop containing nucleoside triphosphate hydrolases"/>
    <property type="match status" value="1"/>
</dbReference>
<dbReference type="PROSITE" id="PS51195">
    <property type="entry name" value="Q_MOTIF"/>
    <property type="match status" value="1"/>
</dbReference>
<dbReference type="InterPro" id="IPR044742">
    <property type="entry name" value="DEAD/DEAH_RhlB"/>
</dbReference>
<dbReference type="Proteomes" id="UP000318017">
    <property type="component" value="Chromosome"/>
</dbReference>
<name>A0A518G823_9BACT</name>
<dbReference type="KEGG" id="ahel:Q31a_30550"/>
<dbReference type="AlphaFoldDB" id="A0A518G823"/>
<dbReference type="EC" id="3.6.4.13" evidence="12"/>
<dbReference type="InterPro" id="IPR001650">
    <property type="entry name" value="Helicase_C-like"/>
</dbReference>
<dbReference type="Pfam" id="PF00270">
    <property type="entry name" value="DEAD"/>
    <property type="match status" value="1"/>
</dbReference>
<dbReference type="Gene3D" id="3.40.50.300">
    <property type="entry name" value="P-loop containing nucleotide triphosphate hydrolases"/>
    <property type="match status" value="2"/>
</dbReference>
<dbReference type="RefSeq" id="WP_145078796.1">
    <property type="nucleotide sequence ID" value="NZ_CP036298.1"/>
</dbReference>
<dbReference type="PROSITE" id="PS51192">
    <property type="entry name" value="HELICASE_ATP_BIND_1"/>
    <property type="match status" value="1"/>
</dbReference>
<reference evidence="12 13" key="1">
    <citation type="submission" date="2019-02" db="EMBL/GenBank/DDBJ databases">
        <title>Deep-cultivation of Planctomycetes and their phenomic and genomic characterization uncovers novel biology.</title>
        <authorList>
            <person name="Wiegand S."/>
            <person name="Jogler M."/>
            <person name="Boedeker C."/>
            <person name="Pinto D."/>
            <person name="Vollmers J."/>
            <person name="Rivas-Marin E."/>
            <person name="Kohn T."/>
            <person name="Peeters S.H."/>
            <person name="Heuer A."/>
            <person name="Rast P."/>
            <person name="Oberbeckmann S."/>
            <person name="Bunk B."/>
            <person name="Jeske O."/>
            <person name="Meyerdierks A."/>
            <person name="Storesund J.E."/>
            <person name="Kallscheuer N."/>
            <person name="Luecker S."/>
            <person name="Lage O.M."/>
            <person name="Pohl T."/>
            <person name="Merkel B.J."/>
            <person name="Hornburger P."/>
            <person name="Mueller R.-W."/>
            <person name="Bruemmer F."/>
            <person name="Labrenz M."/>
            <person name="Spormann A.M."/>
            <person name="Op den Camp H."/>
            <person name="Overmann J."/>
            <person name="Amann R."/>
            <person name="Jetten M.S.M."/>
            <person name="Mascher T."/>
            <person name="Medema M.H."/>
            <person name="Devos D.P."/>
            <person name="Kaster A.-K."/>
            <person name="Ovreas L."/>
            <person name="Rohde M."/>
            <person name="Galperin M.Y."/>
            <person name="Jogler C."/>
        </authorList>
    </citation>
    <scope>NUCLEOTIDE SEQUENCE [LARGE SCALE GENOMIC DNA]</scope>
    <source>
        <strain evidence="12 13">Q31a</strain>
    </source>
</reference>
<feature type="domain" description="DEAD-box RNA helicase Q" evidence="11">
    <location>
        <begin position="19"/>
        <end position="47"/>
    </location>
</feature>
<evidence type="ECO:0000256" key="4">
    <source>
        <dbReference type="ARBA" id="ARBA00022840"/>
    </source>
</evidence>
<dbReference type="OrthoDB" id="9805696at2"/>
<feature type="region of interest" description="Disordered" evidence="8">
    <location>
        <begin position="415"/>
        <end position="450"/>
    </location>
</feature>
<feature type="compositionally biased region" description="Basic residues" evidence="8">
    <location>
        <begin position="428"/>
        <end position="440"/>
    </location>
</feature>
<gene>
    <name evidence="12" type="primary">cshA</name>
    <name evidence="12" type="ORF">Q31a_30550</name>
</gene>
<dbReference type="InterPro" id="IPR014001">
    <property type="entry name" value="Helicase_ATP-bd"/>
</dbReference>
<dbReference type="PANTHER" id="PTHR47959:SF1">
    <property type="entry name" value="ATP-DEPENDENT RNA HELICASE DBPA"/>
    <property type="match status" value="1"/>
</dbReference>
<keyword evidence="2 7" id="KW-0378">Hydrolase</keyword>
<evidence type="ECO:0000256" key="6">
    <source>
        <dbReference type="PROSITE-ProRule" id="PRU00552"/>
    </source>
</evidence>
<dbReference type="GO" id="GO:0003676">
    <property type="term" value="F:nucleic acid binding"/>
    <property type="evidence" value="ECO:0007669"/>
    <property type="project" value="InterPro"/>
</dbReference>
<dbReference type="InterPro" id="IPR011545">
    <property type="entry name" value="DEAD/DEAH_box_helicase_dom"/>
</dbReference>
<evidence type="ECO:0000256" key="7">
    <source>
        <dbReference type="RuleBase" id="RU000492"/>
    </source>
</evidence>
<accession>A0A518G823</accession>
<evidence type="ECO:0000259" key="10">
    <source>
        <dbReference type="PROSITE" id="PS51194"/>
    </source>
</evidence>
<keyword evidence="3 7" id="KW-0347">Helicase</keyword>
<dbReference type="Pfam" id="PF00271">
    <property type="entry name" value="Helicase_C"/>
    <property type="match status" value="1"/>
</dbReference>
<dbReference type="GO" id="GO:0003724">
    <property type="term" value="F:RNA helicase activity"/>
    <property type="evidence" value="ECO:0007669"/>
    <property type="project" value="UniProtKB-EC"/>
</dbReference>
<dbReference type="PROSITE" id="PS51194">
    <property type="entry name" value="HELICASE_CTER"/>
    <property type="match status" value="1"/>
</dbReference>
<feature type="region of interest" description="Disordered" evidence="8">
    <location>
        <begin position="1"/>
        <end position="22"/>
    </location>
</feature>
<dbReference type="InterPro" id="IPR000629">
    <property type="entry name" value="RNA-helicase_DEAD-box_CS"/>
</dbReference>
<dbReference type="SMART" id="SM00490">
    <property type="entry name" value="HELICc"/>
    <property type="match status" value="1"/>
</dbReference>
<dbReference type="PROSITE" id="PS00039">
    <property type="entry name" value="DEAD_ATP_HELICASE"/>
    <property type="match status" value="1"/>
</dbReference>
<dbReference type="GO" id="GO:0016787">
    <property type="term" value="F:hydrolase activity"/>
    <property type="evidence" value="ECO:0007669"/>
    <property type="project" value="UniProtKB-KW"/>
</dbReference>
<dbReference type="SMART" id="SM00487">
    <property type="entry name" value="DEXDc"/>
    <property type="match status" value="1"/>
</dbReference>
<evidence type="ECO:0000259" key="11">
    <source>
        <dbReference type="PROSITE" id="PS51195"/>
    </source>
</evidence>
<dbReference type="GO" id="GO:0005524">
    <property type="term" value="F:ATP binding"/>
    <property type="evidence" value="ECO:0007669"/>
    <property type="project" value="UniProtKB-KW"/>
</dbReference>
<evidence type="ECO:0000256" key="5">
    <source>
        <dbReference type="ARBA" id="ARBA00038437"/>
    </source>
</evidence>
<keyword evidence="1 7" id="KW-0547">Nucleotide-binding</keyword>
<evidence type="ECO:0000256" key="8">
    <source>
        <dbReference type="SAM" id="MobiDB-lite"/>
    </source>
</evidence>
<proteinExistence type="inferred from homology"/>
<dbReference type="PANTHER" id="PTHR47959">
    <property type="entry name" value="ATP-DEPENDENT RNA HELICASE RHLE-RELATED"/>
    <property type="match status" value="1"/>
</dbReference>
<keyword evidence="13" id="KW-1185">Reference proteome</keyword>
<dbReference type="InterPro" id="IPR050079">
    <property type="entry name" value="DEAD_box_RNA_helicase"/>
</dbReference>
<dbReference type="EMBL" id="CP036298">
    <property type="protein sequence ID" value="QDV24734.1"/>
    <property type="molecule type" value="Genomic_DNA"/>
</dbReference>
<keyword evidence="4 7" id="KW-0067">ATP-binding</keyword>
<dbReference type="InterPro" id="IPR014014">
    <property type="entry name" value="RNA_helicase_DEAD_Q_motif"/>
</dbReference>
<feature type="short sequence motif" description="Q motif" evidence="6">
    <location>
        <begin position="19"/>
        <end position="47"/>
    </location>
</feature>
<feature type="domain" description="Helicase ATP-binding" evidence="9">
    <location>
        <begin position="50"/>
        <end position="222"/>
    </location>
</feature>